<feature type="domain" description="DUF6779" evidence="4">
    <location>
        <begin position="45"/>
        <end position="153"/>
    </location>
</feature>
<evidence type="ECO:0000313" key="5">
    <source>
        <dbReference type="EMBL" id="MBP2321345.1"/>
    </source>
</evidence>
<reference evidence="5 6" key="1">
    <citation type="submission" date="2021-03" db="EMBL/GenBank/DDBJ databases">
        <title>Sequencing the genomes of 1000 actinobacteria strains.</title>
        <authorList>
            <person name="Klenk H.-P."/>
        </authorList>
    </citation>
    <scope>NUCLEOTIDE SEQUENCE [LARGE SCALE GENOMIC DNA]</scope>
    <source>
        <strain evidence="5 6">DSM 46670</strain>
    </source>
</reference>
<evidence type="ECO:0000259" key="4">
    <source>
        <dbReference type="Pfam" id="PF20570"/>
    </source>
</evidence>
<evidence type="ECO:0000256" key="2">
    <source>
        <dbReference type="SAM" id="MobiDB-lite"/>
    </source>
</evidence>
<name>A0ABS4TA96_9PSEU</name>
<feature type="compositionally biased region" description="Polar residues" evidence="2">
    <location>
        <begin position="485"/>
        <end position="496"/>
    </location>
</feature>
<dbReference type="Proteomes" id="UP001519332">
    <property type="component" value="Unassembled WGS sequence"/>
</dbReference>
<comment type="caution">
    <text evidence="5">The sequence shown here is derived from an EMBL/GenBank/DDBJ whole genome shotgun (WGS) entry which is preliminary data.</text>
</comment>
<feature type="transmembrane region" description="Helical" evidence="3">
    <location>
        <begin position="20"/>
        <end position="38"/>
    </location>
</feature>
<accession>A0ABS4TA96</accession>
<feature type="compositionally biased region" description="Pro residues" evidence="2">
    <location>
        <begin position="358"/>
        <end position="370"/>
    </location>
</feature>
<feature type="transmembrane region" description="Helical" evidence="3">
    <location>
        <begin position="44"/>
        <end position="64"/>
    </location>
</feature>
<evidence type="ECO:0000256" key="1">
    <source>
        <dbReference type="SAM" id="Coils"/>
    </source>
</evidence>
<keyword evidence="3" id="KW-0812">Transmembrane</keyword>
<keyword evidence="6" id="KW-1185">Reference proteome</keyword>
<evidence type="ECO:0000313" key="6">
    <source>
        <dbReference type="Proteomes" id="UP001519332"/>
    </source>
</evidence>
<feature type="coiled-coil region" evidence="1">
    <location>
        <begin position="88"/>
        <end position="131"/>
    </location>
</feature>
<keyword evidence="3" id="KW-1133">Transmembrane helix</keyword>
<dbReference type="InterPro" id="IPR046706">
    <property type="entry name" value="DUF6779"/>
</dbReference>
<keyword evidence="3" id="KW-0472">Membrane</keyword>
<feature type="compositionally biased region" description="Basic and acidic residues" evidence="2">
    <location>
        <begin position="446"/>
        <end position="462"/>
    </location>
</feature>
<gene>
    <name evidence="5" type="ORF">JOF56_001730</name>
</gene>
<feature type="compositionally biased region" description="Low complexity" evidence="2">
    <location>
        <begin position="223"/>
        <end position="232"/>
    </location>
</feature>
<evidence type="ECO:0000256" key="3">
    <source>
        <dbReference type="SAM" id="Phobius"/>
    </source>
</evidence>
<keyword evidence="1" id="KW-0175">Coiled coil</keyword>
<proteinExistence type="predicted"/>
<feature type="region of interest" description="Disordered" evidence="2">
    <location>
        <begin position="169"/>
        <end position="537"/>
    </location>
</feature>
<feature type="compositionally biased region" description="Low complexity" evidence="2">
    <location>
        <begin position="371"/>
        <end position="382"/>
    </location>
</feature>
<feature type="compositionally biased region" description="Polar residues" evidence="2">
    <location>
        <begin position="279"/>
        <end position="295"/>
    </location>
</feature>
<dbReference type="Pfam" id="PF20570">
    <property type="entry name" value="DUF6779"/>
    <property type="match status" value="1"/>
</dbReference>
<organism evidence="5 6">
    <name type="scientific">Kibdelosporangium banguiense</name>
    <dbReference type="NCBI Taxonomy" id="1365924"/>
    <lineage>
        <taxon>Bacteria</taxon>
        <taxon>Bacillati</taxon>
        <taxon>Actinomycetota</taxon>
        <taxon>Actinomycetes</taxon>
        <taxon>Pseudonocardiales</taxon>
        <taxon>Pseudonocardiaceae</taxon>
        <taxon>Kibdelosporangium</taxon>
    </lineage>
</organism>
<protein>
    <recommendedName>
        <fullName evidence="4">DUF6779 domain-containing protein</fullName>
    </recommendedName>
</protein>
<dbReference type="EMBL" id="JAGINW010000001">
    <property type="protein sequence ID" value="MBP2321345.1"/>
    <property type="molecule type" value="Genomic_DNA"/>
</dbReference>
<sequence length="537" mass="58633">MSSRAVSPRDASRVPSTARLLLGGALVLAIGATLVLVFSDDSRFLKLGIVAALWAALVGAFLAARLRRQVADRQDESKSMQAIYELELEREIAARREYELELEAEAKRKAEEQSRQDIDALRTELGALRETLQTLLGGEVLVERFALQAQATRMRPMADEAHQLPPQNQMMKRLNPSPAAPSQPVIIPGEPQTEMMGRVPGSAPQSQPRRETRPQPQRPAPQRPARSPSERQVQVSQPLAQPRVRDEDPGSGWWEPVVQPGAAADPRRQEYRQPVAGESVNSLGESIDMSWTPSWERNAPAQPPQAARQQPGRPPRPPKKPEPQPSRPMQRPTEAETRQTPLPAKQPVVEAPTQIQPLPEPIPARPPEPPARAAEASMRSAPVAPPVREPSMRGVAPVPPPNRSAESSVRVTPVRKPEPPPPPPPPVRKPDPSSRVVQPPDGPDAGGRRRADDSASGRRRAPEPGPAAAQDAGGRRRRADDAPSWQETLQARNSGTHAKPPPPPEPSGSHAEGKSVNELLAAYGNAETPRRRRRRDD</sequence>
<dbReference type="RefSeq" id="WP_209636168.1">
    <property type="nucleotide sequence ID" value="NZ_JAGINW010000001.1"/>
</dbReference>